<dbReference type="AlphaFoldDB" id="A0A7W3D7U6"/>
<dbReference type="EMBL" id="JABXRI010000001">
    <property type="protein sequence ID" value="MBA8064617.1"/>
    <property type="molecule type" value="Genomic_DNA"/>
</dbReference>
<sequence>MTTTIYDGLKRVVGSDSRWSCFAKHDNNDYKLCSHSEATHVVYVDDTGFGKILLRQDVVLCLAGNGALIEQWKRWWRADVVVKNYPPFTTPEGGVVAIYAVDLRNNQVCLLSKQIDCSYVDPTSREVLALFSGTGGTLAFQAWRTTMDVKQSILSAISSDCYSGGCVRFIDYPQQQQDIEDSYHTINDVNNELINRGFVMEINNVKNMIPITNECFSSMRNELTGNVSAIEAPLGVAANVVWDEPALARLDALVDMMTEREREQG</sequence>
<proteinExistence type="predicted"/>
<comment type="caution">
    <text evidence="1">The sequence shown here is derived from an EMBL/GenBank/DDBJ whole genome shotgun (WGS) entry which is preliminary data.</text>
</comment>
<gene>
    <name evidence="1" type="ORF">HV077_19975</name>
</gene>
<organism evidence="1 2">
    <name type="scientific">Citrobacter freundii</name>
    <dbReference type="NCBI Taxonomy" id="546"/>
    <lineage>
        <taxon>Bacteria</taxon>
        <taxon>Pseudomonadati</taxon>
        <taxon>Pseudomonadota</taxon>
        <taxon>Gammaproteobacteria</taxon>
        <taxon>Enterobacterales</taxon>
        <taxon>Enterobacteriaceae</taxon>
        <taxon>Citrobacter</taxon>
        <taxon>Citrobacter freundii complex</taxon>
    </lineage>
</organism>
<evidence type="ECO:0000313" key="1">
    <source>
        <dbReference type="EMBL" id="MBA8064617.1"/>
    </source>
</evidence>
<reference evidence="1 2" key="1">
    <citation type="submission" date="2020-06" db="EMBL/GenBank/DDBJ databases">
        <title>REHAB project genomes.</title>
        <authorList>
            <person name="Shaw L.P."/>
        </authorList>
    </citation>
    <scope>NUCLEOTIDE SEQUENCE [LARGE SCALE GENOMIC DNA]</scope>
    <source>
        <strain evidence="1 2">RHBSTW-00116</strain>
    </source>
</reference>
<evidence type="ECO:0000313" key="2">
    <source>
        <dbReference type="Proteomes" id="UP000591803"/>
    </source>
</evidence>
<accession>A0A7W3D7U6</accession>
<protein>
    <submittedName>
        <fullName evidence="1">Uncharacterized protein</fullName>
    </submittedName>
</protein>
<dbReference type="Proteomes" id="UP000591803">
    <property type="component" value="Unassembled WGS sequence"/>
</dbReference>
<name>A0A7W3D7U6_CITFR</name>